<dbReference type="AlphaFoldDB" id="A0A8S3IUF2"/>
<comment type="caution">
    <text evidence="1">The sequence shown here is derived from an EMBL/GenBank/DDBJ whole genome shotgun (WGS) entry which is preliminary data.</text>
</comment>
<protein>
    <submittedName>
        <fullName evidence="1">Uncharacterized protein</fullName>
    </submittedName>
</protein>
<evidence type="ECO:0000313" key="2">
    <source>
        <dbReference type="Proteomes" id="UP000681720"/>
    </source>
</evidence>
<organism evidence="1 2">
    <name type="scientific">Rotaria magnacalcarata</name>
    <dbReference type="NCBI Taxonomy" id="392030"/>
    <lineage>
        <taxon>Eukaryota</taxon>
        <taxon>Metazoa</taxon>
        <taxon>Spiralia</taxon>
        <taxon>Gnathifera</taxon>
        <taxon>Rotifera</taxon>
        <taxon>Eurotatoria</taxon>
        <taxon>Bdelloidea</taxon>
        <taxon>Philodinida</taxon>
        <taxon>Philodinidae</taxon>
        <taxon>Rotaria</taxon>
    </lineage>
</organism>
<accession>A0A8S3IUF2</accession>
<sequence length="50" mass="5438">SRCCSPTLQSIHHHFEDSGMADARVFLSSDCARSPGLGRAFKLAATTHTY</sequence>
<reference evidence="1" key="1">
    <citation type="submission" date="2021-02" db="EMBL/GenBank/DDBJ databases">
        <authorList>
            <person name="Nowell W R."/>
        </authorList>
    </citation>
    <scope>NUCLEOTIDE SEQUENCE</scope>
</reference>
<evidence type="ECO:0000313" key="1">
    <source>
        <dbReference type="EMBL" id="CAF5203911.1"/>
    </source>
</evidence>
<feature type="non-terminal residue" evidence="1">
    <location>
        <position position="1"/>
    </location>
</feature>
<dbReference type="EMBL" id="CAJOBJ010347745">
    <property type="protein sequence ID" value="CAF5203911.1"/>
    <property type="molecule type" value="Genomic_DNA"/>
</dbReference>
<proteinExistence type="predicted"/>
<gene>
    <name evidence="1" type="ORF">GIL414_LOCUS77474</name>
</gene>
<dbReference type="Proteomes" id="UP000681720">
    <property type="component" value="Unassembled WGS sequence"/>
</dbReference>
<name>A0A8S3IUF2_9BILA</name>